<dbReference type="Proteomes" id="UP000199645">
    <property type="component" value="Unassembled WGS sequence"/>
</dbReference>
<sequence length="254" mass="28505">MVVRWRRVTETRGFREARIVLCAGLLVLAVLVLAGPLVMAGLVGTALPWDRLADIGEAFGGISAVLSAVALCGVGASLLYQQRQTRQELADIERQHHMELMRMAIENPGLMEVLDVKAADSPHWKQETYANLTMMYWLTIWELGEIDDEELRSMTSSMFESPISLQWWARVREEWIGTHARPRRRRFLAIVNSEFESAESVRRVQPRPPVPAIGASMQGYVLVGVAAIGLGYLCGRRIAPVRRPVRKERQDSAG</sequence>
<name>A0A1I2G907_9ACTN</name>
<evidence type="ECO:0000313" key="3">
    <source>
        <dbReference type="Proteomes" id="UP000199645"/>
    </source>
</evidence>
<keyword evidence="3" id="KW-1185">Reference proteome</keyword>
<accession>A0A1I2G907</accession>
<gene>
    <name evidence="2" type="ORF">SAMN05421541_106294</name>
</gene>
<feature type="transmembrane region" description="Helical" evidence="1">
    <location>
        <begin position="58"/>
        <end position="80"/>
    </location>
</feature>
<dbReference type="OrthoDB" id="3390190at2"/>
<evidence type="ECO:0000313" key="2">
    <source>
        <dbReference type="EMBL" id="SFF13460.1"/>
    </source>
</evidence>
<dbReference type="InterPro" id="IPR045728">
    <property type="entry name" value="DUF6082"/>
</dbReference>
<evidence type="ECO:0000256" key="1">
    <source>
        <dbReference type="SAM" id="Phobius"/>
    </source>
</evidence>
<dbReference type="AlphaFoldDB" id="A0A1I2G907"/>
<protein>
    <submittedName>
        <fullName evidence="2">Uncharacterized protein</fullName>
    </submittedName>
</protein>
<keyword evidence="1" id="KW-1133">Transmembrane helix</keyword>
<organism evidence="2 3">
    <name type="scientific">Actinoplanes philippinensis</name>
    <dbReference type="NCBI Taxonomy" id="35752"/>
    <lineage>
        <taxon>Bacteria</taxon>
        <taxon>Bacillati</taxon>
        <taxon>Actinomycetota</taxon>
        <taxon>Actinomycetes</taxon>
        <taxon>Micromonosporales</taxon>
        <taxon>Micromonosporaceae</taxon>
        <taxon>Actinoplanes</taxon>
    </lineage>
</organism>
<keyword evidence="1" id="KW-0472">Membrane</keyword>
<dbReference type="RefSeq" id="WP_143133809.1">
    <property type="nucleotide sequence ID" value="NZ_BOMT01000023.1"/>
</dbReference>
<reference evidence="2 3" key="1">
    <citation type="submission" date="2016-10" db="EMBL/GenBank/DDBJ databases">
        <authorList>
            <person name="de Groot N.N."/>
        </authorList>
    </citation>
    <scope>NUCLEOTIDE SEQUENCE [LARGE SCALE GENOMIC DNA]</scope>
    <source>
        <strain evidence="2 3">DSM 43019</strain>
    </source>
</reference>
<dbReference type="Pfam" id="PF19560">
    <property type="entry name" value="DUF6082"/>
    <property type="match status" value="1"/>
</dbReference>
<keyword evidence="1" id="KW-0812">Transmembrane</keyword>
<dbReference type="EMBL" id="FONV01000006">
    <property type="protein sequence ID" value="SFF13460.1"/>
    <property type="molecule type" value="Genomic_DNA"/>
</dbReference>
<proteinExistence type="predicted"/>